<dbReference type="AlphaFoldDB" id="K1Q6S7"/>
<evidence type="ECO:0000313" key="1">
    <source>
        <dbReference type="EMBL" id="EKC29578.1"/>
    </source>
</evidence>
<dbReference type="Gene3D" id="2.60.40.790">
    <property type="match status" value="1"/>
</dbReference>
<accession>K1Q6S7</accession>
<proteinExistence type="predicted"/>
<dbReference type="HOGENOM" id="CLU_2040716_0_0_1"/>
<dbReference type="EMBL" id="JH819194">
    <property type="protein sequence ID" value="EKC29578.1"/>
    <property type="molecule type" value="Genomic_DNA"/>
</dbReference>
<name>K1Q6S7_MAGGI</name>
<gene>
    <name evidence="1" type="ORF">CGI_10027362</name>
</gene>
<dbReference type="PROSITE" id="PS51203">
    <property type="entry name" value="CS"/>
    <property type="match status" value="1"/>
</dbReference>
<dbReference type="InParanoid" id="K1Q6S7"/>
<reference evidence="1" key="1">
    <citation type="journal article" date="2012" name="Nature">
        <title>The oyster genome reveals stress adaptation and complexity of shell formation.</title>
        <authorList>
            <person name="Zhang G."/>
            <person name="Fang X."/>
            <person name="Guo X."/>
            <person name="Li L."/>
            <person name="Luo R."/>
            <person name="Xu F."/>
            <person name="Yang P."/>
            <person name="Zhang L."/>
            <person name="Wang X."/>
            <person name="Qi H."/>
            <person name="Xiong Z."/>
            <person name="Que H."/>
            <person name="Xie Y."/>
            <person name="Holland P.W."/>
            <person name="Paps J."/>
            <person name="Zhu Y."/>
            <person name="Wu F."/>
            <person name="Chen Y."/>
            <person name="Wang J."/>
            <person name="Peng C."/>
            <person name="Meng J."/>
            <person name="Yang L."/>
            <person name="Liu J."/>
            <person name="Wen B."/>
            <person name="Zhang N."/>
            <person name="Huang Z."/>
            <person name="Zhu Q."/>
            <person name="Feng Y."/>
            <person name="Mount A."/>
            <person name="Hedgecock D."/>
            <person name="Xu Z."/>
            <person name="Liu Y."/>
            <person name="Domazet-Loso T."/>
            <person name="Du Y."/>
            <person name="Sun X."/>
            <person name="Zhang S."/>
            <person name="Liu B."/>
            <person name="Cheng P."/>
            <person name="Jiang X."/>
            <person name="Li J."/>
            <person name="Fan D."/>
            <person name="Wang W."/>
            <person name="Fu W."/>
            <person name="Wang T."/>
            <person name="Wang B."/>
            <person name="Zhang J."/>
            <person name="Peng Z."/>
            <person name="Li Y."/>
            <person name="Li N."/>
            <person name="Wang J."/>
            <person name="Chen M."/>
            <person name="He Y."/>
            <person name="Tan F."/>
            <person name="Song X."/>
            <person name="Zheng Q."/>
            <person name="Huang R."/>
            <person name="Yang H."/>
            <person name="Du X."/>
            <person name="Chen L."/>
            <person name="Yang M."/>
            <person name="Gaffney P.M."/>
            <person name="Wang S."/>
            <person name="Luo L."/>
            <person name="She Z."/>
            <person name="Ming Y."/>
            <person name="Huang W."/>
            <person name="Zhang S."/>
            <person name="Huang B."/>
            <person name="Zhang Y."/>
            <person name="Qu T."/>
            <person name="Ni P."/>
            <person name="Miao G."/>
            <person name="Wang J."/>
            <person name="Wang Q."/>
            <person name="Steinberg C.E."/>
            <person name="Wang H."/>
            <person name="Li N."/>
            <person name="Qian L."/>
            <person name="Zhang G."/>
            <person name="Li Y."/>
            <person name="Yang H."/>
            <person name="Liu X."/>
            <person name="Wang J."/>
            <person name="Yin Y."/>
            <person name="Wang J."/>
        </authorList>
    </citation>
    <scope>NUCLEOTIDE SEQUENCE [LARGE SCALE GENOMIC DNA]</scope>
    <source>
        <strain evidence="1">05x7-T-G4-1.051#20</strain>
    </source>
</reference>
<dbReference type="InterPro" id="IPR008978">
    <property type="entry name" value="HSP20-like_chaperone"/>
</dbReference>
<protein>
    <submittedName>
        <fullName evidence="1">Uncharacterized protein</fullName>
    </submittedName>
</protein>
<sequence>MATDTRIPTVAAEEVDLTSIRVVVIVPELTMKKSLFSKEPAKNCQVNVKPNARTLEVTVDIEEKGGKVIKYAYKANKLPGDIDPDGCKTEASRHRVTDPQPYKKGQVIIFLKKKEETSWAVPLSKNGLDQDPDA</sequence>
<dbReference type="InterPro" id="IPR007052">
    <property type="entry name" value="CS_dom"/>
</dbReference>
<organism evidence="1">
    <name type="scientific">Magallana gigas</name>
    <name type="common">Pacific oyster</name>
    <name type="synonym">Crassostrea gigas</name>
    <dbReference type="NCBI Taxonomy" id="29159"/>
    <lineage>
        <taxon>Eukaryota</taxon>
        <taxon>Metazoa</taxon>
        <taxon>Spiralia</taxon>
        <taxon>Lophotrochozoa</taxon>
        <taxon>Mollusca</taxon>
        <taxon>Bivalvia</taxon>
        <taxon>Autobranchia</taxon>
        <taxon>Pteriomorphia</taxon>
        <taxon>Ostreida</taxon>
        <taxon>Ostreoidea</taxon>
        <taxon>Ostreidae</taxon>
        <taxon>Magallana</taxon>
    </lineage>
</organism>